<dbReference type="Proteomes" id="UP000230842">
    <property type="component" value="Unassembled WGS sequence"/>
</dbReference>
<evidence type="ECO:0000313" key="2">
    <source>
        <dbReference type="Proteomes" id="UP000230842"/>
    </source>
</evidence>
<dbReference type="RefSeq" id="WP_039355818.1">
    <property type="nucleotide sequence ID" value="NZ_PGEZ01000003.1"/>
</dbReference>
<evidence type="ECO:0000313" key="1">
    <source>
        <dbReference type="EMBL" id="PJJ48261.1"/>
    </source>
</evidence>
<keyword evidence="1" id="KW-0436">Ligase</keyword>
<dbReference type="InterPro" id="IPR009097">
    <property type="entry name" value="Cyclic_Pdiesterase"/>
</dbReference>
<dbReference type="SUPFAM" id="SSF55144">
    <property type="entry name" value="LigT-like"/>
    <property type="match status" value="1"/>
</dbReference>
<proteinExistence type="predicted"/>
<dbReference type="OrthoDB" id="3397424at2"/>
<comment type="caution">
    <text evidence="1">The sequence shown here is derived from an EMBL/GenBank/DDBJ whole genome shotgun (WGS) entry which is preliminary data.</text>
</comment>
<protein>
    <submittedName>
        <fullName evidence="1">2'-5' RNA ligase</fullName>
    </submittedName>
</protein>
<gene>
    <name evidence="1" type="ORF">CLV56_3965</name>
</gene>
<dbReference type="Pfam" id="PF13563">
    <property type="entry name" value="2_5_RNA_ligase2"/>
    <property type="match status" value="1"/>
</dbReference>
<dbReference type="Gene3D" id="3.90.1140.10">
    <property type="entry name" value="Cyclic phosphodiesterase"/>
    <property type="match status" value="1"/>
</dbReference>
<dbReference type="GO" id="GO:0016874">
    <property type="term" value="F:ligase activity"/>
    <property type="evidence" value="ECO:0007669"/>
    <property type="project" value="UniProtKB-KW"/>
</dbReference>
<dbReference type="EMBL" id="PGEZ01000003">
    <property type="protein sequence ID" value="PJJ48261.1"/>
    <property type="molecule type" value="Genomic_DNA"/>
</dbReference>
<organism evidence="1 2">
    <name type="scientific">Mumia flava</name>
    <dbReference type="NCBI Taxonomy" id="1348852"/>
    <lineage>
        <taxon>Bacteria</taxon>
        <taxon>Bacillati</taxon>
        <taxon>Actinomycetota</taxon>
        <taxon>Actinomycetes</taxon>
        <taxon>Propionibacteriales</taxon>
        <taxon>Nocardioidaceae</taxon>
        <taxon>Mumia</taxon>
    </lineage>
</organism>
<accession>A0A0B2BEA9</accession>
<dbReference type="AlphaFoldDB" id="A0A0B2BEA9"/>
<sequence length="174" mass="18854">MALAVCLLFDPRSARRVRDLWTRLEDEGVHTLATHTHGRHHPHLSYAVLRTWDRDRVDAALSGLADGGPFIALCHGTLVFPRGRVALAPSLPADVALRQDRVVRALASAGADLHRHYGPGAWIPHVSVATRAPGAELPRVVKVVTDALPLEVLVDRTALIDTSDGTTWPLDGVL</sequence>
<reference evidence="1 2" key="1">
    <citation type="submission" date="2017-11" db="EMBL/GenBank/DDBJ databases">
        <title>Genomic Encyclopedia of Archaeal and Bacterial Type Strains, Phase II (KMG-II): From Individual Species to Whole Genera.</title>
        <authorList>
            <person name="Goeker M."/>
        </authorList>
    </citation>
    <scope>NUCLEOTIDE SEQUENCE [LARGE SCALE GENOMIC DNA]</scope>
    <source>
        <strain evidence="1 2">DSM 27763</strain>
    </source>
</reference>
<name>A0A0B2BEA9_9ACTN</name>
<keyword evidence="2" id="KW-1185">Reference proteome</keyword>